<dbReference type="FunFam" id="3.30.1330.80:FF:000003">
    <property type="entry name" value="AT-hook motif nuclear-localized protein 1-like"/>
    <property type="match status" value="1"/>
</dbReference>
<accession>A0A2C9WPF4</accession>
<dbReference type="OMA" id="FMETENQ"/>
<evidence type="ECO:0000313" key="9">
    <source>
        <dbReference type="Proteomes" id="UP000091857"/>
    </source>
</evidence>
<dbReference type="PANTHER" id="PTHR31500:SF96">
    <property type="entry name" value="AT-HOOK MOTIF NUCLEAR-LOCALIZED PROTEIN 7"/>
    <property type="match status" value="1"/>
</dbReference>
<evidence type="ECO:0000256" key="3">
    <source>
        <dbReference type="ARBA" id="ARBA00023125"/>
    </source>
</evidence>
<evidence type="ECO:0000256" key="6">
    <source>
        <dbReference type="RuleBase" id="RU367031"/>
    </source>
</evidence>
<dbReference type="PANTHER" id="PTHR31500">
    <property type="entry name" value="AT-HOOK MOTIF NUCLEAR-LOCALIZED PROTEIN 9"/>
    <property type="match status" value="1"/>
</dbReference>
<dbReference type="GO" id="GO:0005634">
    <property type="term" value="C:nucleus"/>
    <property type="evidence" value="ECO:0007669"/>
    <property type="project" value="UniProtKB-SubCell"/>
</dbReference>
<dbReference type="STRING" id="3983.A0A2C9WPF4"/>
<comment type="caution">
    <text evidence="8">The sequence shown here is derived from an EMBL/GenBank/DDBJ whole genome shotgun (WGS) entry which is preliminary data.</text>
</comment>
<protein>
    <recommendedName>
        <fullName evidence="6">AT-hook motif nuclear-localized protein</fullName>
    </recommendedName>
</protein>
<dbReference type="AlphaFoldDB" id="A0A2C9WPF4"/>
<evidence type="ECO:0000256" key="5">
    <source>
        <dbReference type="ARBA" id="ARBA00023242"/>
    </source>
</evidence>
<dbReference type="Pfam" id="PF03479">
    <property type="entry name" value="PCC"/>
    <property type="match status" value="1"/>
</dbReference>
<dbReference type="CDD" id="cd11378">
    <property type="entry name" value="DUF296"/>
    <property type="match status" value="1"/>
</dbReference>
<evidence type="ECO:0000256" key="2">
    <source>
        <dbReference type="ARBA" id="ARBA00023015"/>
    </source>
</evidence>
<dbReference type="InterPro" id="IPR005175">
    <property type="entry name" value="PPC_dom"/>
</dbReference>
<proteinExistence type="predicted"/>
<reference evidence="9" key="1">
    <citation type="journal article" date="2016" name="Nat. Biotechnol.">
        <title>Sequencing wild and cultivated cassava and related species reveals extensive interspecific hybridization and genetic diversity.</title>
        <authorList>
            <person name="Bredeson J.V."/>
            <person name="Lyons J.B."/>
            <person name="Prochnik S.E."/>
            <person name="Wu G.A."/>
            <person name="Ha C.M."/>
            <person name="Edsinger-Gonzales E."/>
            <person name="Grimwood J."/>
            <person name="Schmutz J."/>
            <person name="Rabbi I.Y."/>
            <person name="Egesi C."/>
            <person name="Nauluvula P."/>
            <person name="Lebot V."/>
            <person name="Ndunguru J."/>
            <person name="Mkamilo G."/>
            <person name="Bart R.S."/>
            <person name="Setter T.L."/>
            <person name="Gleadow R.M."/>
            <person name="Kulakow P."/>
            <person name="Ferguson M.E."/>
            <person name="Rounsley S."/>
            <person name="Rokhsar D.S."/>
        </authorList>
    </citation>
    <scope>NUCLEOTIDE SEQUENCE [LARGE SCALE GENOMIC DNA]</scope>
    <source>
        <strain evidence="9">cv. AM560-2</strain>
    </source>
</reference>
<comment type="function">
    <text evidence="6">Transcription factor that specifically binds AT-rich DNA sequences related to the nuclear matrix attachment regions (MARs).</text>
</comment>
<keyword evidence="3 6" id="KW-0238">DNA-binding</keyword>
<comment type="subcellular location">
    <subcellularLocation>
        <location evidence="1 6">Nucleus</location>
    </subcellularLocation>
</comment>
<name>A0A2C9WPF4_MANES</name>
<dbReference type="PROSITE" id="PS51742">
    <property type="entry name" value="PPC"/>
    <property type="match status" value="1"/>
</dbReference>
<dbReference type="OrthoDB" id="2014829at2759"/>
<keyword evidence="2 6" id="KW-0805">Transcription regulation</keyword>
<evidence type="ECO:0000256" key="4">
    <source>
        <dbReference type="ARBA" id="ARBA00023163"/>
    </source>
</evidence>
<organism evidence="8 9">
    <name type="scientific">Manihot esculenta</name>
    <name type="common">Cassava</name>
    <name type="synonym">Jatropha manihot</name>
    <dbReference type="NCBI Taxonomy" id="3983"/>
    <lineage>
        <taxon>Eukaryota</taxon>
        <taxon>Viridiplantae</taxon>
        <taxon>Streptophyta</taxon>
        <taxon>Embryophyta</taxon>
        <taxon>Tracheophyta</taxon>
        <taxon>Spermatophyta</taxon>
        <taxon>Magnoliopsida</taxon>
        <taxon>eudicotyledons</taxon>
        <taxon>Gunneridae</taxon>
        <taxon>Pentapetalae</taxon>
        <taxon>rosids</taxon>
        <taxon>fabids</taxon>
        <taxon>Malpighiales</taxon>
        <taxon>Euphorbiaceae</taxon>
        <taxon>Crotonoideae</taxon>
        <taxon>Manihoteae</taxon>
        <taxon>Manihot</taxon>
    </lineage>
</organism>
<keyword evidence="5 6" id="KW-0539">Nucleus</keyword>
<keyword evidence="9" id="KW-1185">Reference proteome</keyword>
<evidence type="ECO:0000313" key="8">
    <source>
        <dbReference type="EMBL" id="OAY62400.1"/>
    </source>
</evidence>
<evidence type="ECO:0000256" key="1">
    <source>
        <dbReference type="ARBA" id="ARBA00004123"/>
    </source>
</evidence>
<dbReference type="EMBL" id="CM004387">
    <property type="protein sequence ID" value="OAY62400.1"/>
    <property type="molecule type" value="Genomic_DNA"/>
</dbReference>
<sequence>MLMNFCMETREGLTSGVTVIGAEAPSTYHVAPRTENPSQMGLTGAVSPVSVGLAGAVSTVSVGLTGTTEKKKRGRPRKYGPDDAVARALSPIPISSSAPPGEAFSGGKPSKVWPGSFEKKKYKKVGMENSGDWASTSVGTNFTPHIITVNAGEDVTMKVISFSQQGPRAICILSANGVISNVTLRQPDSSGGTLTYEGRFEILSLSGSFMPTESQGTRSRSGGMSVSLVSPDGRVVGGGVAGLLVAASSVQVVVGSFLPGNQQDTKPKKFKIDSIPATLTTVPAIAASPVPASNPEREENMCGNGQQNSSFFGRENWTAMQAVQDMRTSGTDINISLPED</sequence>
<feature type="domain" description="PPC" evidence="7">
    <location>
        <begin position="139"/>
        <end position="278"/>
    </location>
</feature>
<comment type="domain">
    <text evidence="6">The PPC domain mediates interactions between AHL proteins.</text>
</comment>
<evidence type="ECO:0000259" key="7">
    <source>
        <dbReference type="PROSITE" id="PS51742"/>
    </source>
</evidence>
<dbReference type="GO" id="GO:0003680">
    <property type="term" value="F:minor groove of adenine-thymine-rich DNA binding"/>
    <property type="evidence" value="ECO:0007669"/>
    <property type="project" value="UniProtKB-UniRule"/>
</dbReference>
<gene>
    <name evidence="8" type="ORF">MANES_01G265500v8</name>
</gene>
<keyword evidence="4 6" id="KW-0804">Transcription</keyword>
<dbReference type="Gene3D" id="3.30.1330.80">
    <property type="entry name" value="Hypothetical protein, similar to alpha- acetolactate decarboxylase, domain 2"/>
    <property type="match status" value="1"/>
</dbReference>
<dbReference type="Gramene" id="Manes.01G265500.2.v8.1">
    <property type="protein sequence ID" value="Manes.01G265500.2.v8.1.CDS"/>
    <property type="gene ID" value="Manes.01G265500.v8.1"/>
</dbReference>
<dbReference type="InterPro" id="IPR039605">
    <property type="entry name" value="AHL"/>
</dbReference>
<dbReference type="SUPFAM" id="SSF117856">
    <property type="entry name" value="AF0104/ALDC/Ptd012-like"/>
    <property type="match status" value="1"/>
</dbReference>
<dbReference type="Proteomes" id="UP000091857">
    <property type="component" value="Chromosome 1"/>
</dbReference>